<evidence type="ECO:0000256" key="1">
    <source>
        <dbReference type="ARBA" id="ARBA00004651"/>
    </source>
</evidence>
<sequence length="825" mass="93638">MIRLKHNQARGLLILVLIWLAGAVSDRIWLNIDNSVPAWDQADYLNGSLNYWQALQQIQWFSREWWTDFWHLSSKIPPGIYTVAAIVQQIFGRGIEQATLIHLIFSAILLTSVYGLGVQLFSREIGLWAAALCQLFPSLYRYRLEFVLDYPLTAVVTLSFVCLTLWTCSASLIAPVKSCLSTSKQWLWAAAFGISFGLAILVKQTALFFLFVPILWVGIATLYRRQWQRLLQLIASLLLSVVIFYPWYRTNWLTVLTSGKRATIDSAIAEGDPPLNTLAAWTYYWKILPYQVSWLLLLVPIIGILLYWKRKEKYHTSLAWLGIFWLGAYFLCSLNINKDERYVLPYLPVVALFLAYGLTSWRGRWGNRIRWGSVSLAVLLMFLNLFPLGDISQSMTQVLSPKAEHYALVGIQLPHAEVIEEIIQQAPYLRSTLGVLPSTPQINQHNFNYYGALRDFQVYGRQVGTRSQQIAQDARSLDWFLTKTGDQGSVPAAQAEMVQTIERSPDFKIHKSWALPDGSTLNLYRDRTPEVEVTSVQTPSANVKLLQVIVPQQIQPGIPAPVTYQWIGSWDELQSGLVLLDWYQDTNSTQWIHDHAVGMGNLHSVDQTHQGTFQVIERMAMLPPANLPTGTYTLKATYLNRNTGETYPITFPPVTVNIEPNAEPVAAPELDLLTQLRILAASLPQGPTALEWVFEEIARINQYDPTQDYLTQTQQALTYRLQQESQNLEWAYTLALSRVLKQQVKEAIAALEKVTQLDAQNPYAYAYLAFVHLYNWHGVPAAAALKNARTLNSTIPEIQALSSVAALLQGNLIDAWHYFTTWQNT</sequence>
<protein>
    <submittedName>
        <fullName evidence="10">Phospholipid carrier-dependent glycosyltransferase</fullName>
    </submittedName>
</protein>
<feature type="transmembrane region" description="Helical" evidence="8">
    <location>
        <begin position="208"/>
        <end position="223"/>
    </location>
</feature>
<keyword evidence="3" id="KW-0328">Glycosyltransferase</keyword>
<evidence type="ECO:0000313" key="11">
    <source>
        <dbReference type="Proteomes" id="UP000651156"/>
    </source>
</evidence>
<feature type="transmembrane region" description="Helical" evidence="8">
    <location>
        <begin position="125"/>
        <end position="142"/>
    </location>
</feature>
<feature type="transmembrane region" description="Helical" evidence="8">
    <location>
        <begin position="342"/>
        <end position="359"/>
    </location>
</feature>
<name>A0ABR9ULH4_9CHRO</name>
<comment type="caution">
    <text evidence="10">The sequence shown here is derived from an EMBL/GenBank/DDBJ whole genome shotgun (WGS) entry which is preliminary data.</text>
</comment>
<keyword evidence="6 8" id="KW-1133">Transmembrane helix</keyword>
<dbReference type="PANTHER" id="PTHR33908:SF11">
    <property type="entry name" value="MEMBRANE PROTEIN"/>
    <property type="match status" value="1"/>
</dbReference>
<dbReference type="InterPro" id="IPR050297">
    <property type="entry name" value="LipidA_mod_glycosyltrf_83"/>
</dbReference>
<dbReference type="InterPro" id="IPR011990">
    <property type="entry name" value="TPR-like_helical_dom_sf"/>
</dbReference>
<evidence type="ECO:0000256" key="6">
    <source>
        <dbReference type="ARBA" id="ARBA00022989"/>
    </source>
</evidence>
<evidence type="ECO:0000256" key="5">
    <source>
        <dbReference type="ARBA" id="ARBA00022692"/>
    </source>
</evidence>
<organism evidence="10 11">
    <name type="scientific">Gloeocapsopsis crepidinum LEGE 06123</name>
    <dbReference type="NCBI Taxonomy" id="588587"/>
    <lineage>
        <taxon>Bacteria</taxon>
        <taxon>Bacillati</taxon>
        <taxon>Cyanobacteriota</taxon>
        <taxon>Cyanophyceae</taxon>
        <taxon>Oscillatoriophycideae</taxon>
        <taxon>Chroococcales</taxon>
        <taxon>Chroococcaceae</taxon>
        <taxon>Gloeocapsopsis</taxon>
    </lineage>
</organism>
<comment type="subcellular location">
    <subcellularLocation>
        <location evidence="1">Cell membrane</location>
        <topology evidence="1">Multi-pass membrane protein</topology>
    </subcellularLocation>
</comment>
<reference evidence="10 11" key="1">
    <citation type="submission" date="2020-10" db="EMBL/GenBank/DDBJ databases">
        <authorList>
            <person name="Castelo-Branco R."/>
            <person name="Eusebio N."/>
            <person name="Adriana R."/>
            <person name="Vieira A."/>
            <person name="Brugerolle De Fraissinette N."/>
            <person name="Rezende De Castro R."/>
            <person name="Schneider M.P."/>
            <person name="Vasconcelos V."/>
            <person name="Leao P.N."/>
        </authorList>
    </citation>
    <scope>NUCLEOTIDE SEQUENCE [LARGE SCALE GENOMIC DNA]</scope>
    <source>
        <strain evidence="10 11">LEGE 06123</strain>
    </source>
</reference>
<feature type="transmembrane region" description="Helical" evidence="8">
    <location>
        <begin position="100"/>
        <end position="118"/>
    </location>
</feature>
<dbReference type="RefSeq" id="WP_193930265.1">
    <property type="nucleotide sequence ID" value="NZ_CAWPMZ010000072.1"/>
</dbReference>
<feature type="domain" description="Glycosyltransferase RgtA/B/C/D-like" evidence="9">
    <location>
        <begin position="77"/>
        <end position="247"/>
    </location>
</feature>
<feature type="transmembrane region" description="Helical" evidence="8">
    <location>
        <begin position="287"/>
        <end position="306"/>
    </location>
</feature>
<feature type="transmembrane region" description="Helical" evidence="8">
    <location>
        <begin position="230"/>
        <end position="248"/>
    </location>
</feature>
<evidence type="ECO:0000256" key="4">
    <source>
        <dbReference type="ARBA" id="ARBA00022679"/>
    </source>
</evidence>
<evidence type="ECO:0000256" key="8">
    <source>
        <dbReference type="SAM" id="Phobius"/>
    </source>
</evidence>
<keyword evidence="5 8" id="KW-0812">Transmembrane</keyword>
<evidence type="ECO:0000256" key="7">
    <source>
        <dbReference type="ARBA" id="ARBA00023136"/>
    </source>
</evidence>
<feature type="transmembrane region" description="Helical" evidence="8">
    <location>
        <begin position="154"/>
        <end position="174"/>
    </location>
</feature>
<dbReference type="PANTHER" id="PTHR33908">
    <property type="entry name" value="MANNOSYLTRANSFERASE YKCB-RELATED"/>
    <property type="match status" value="1"/>
</dbReference>
<feature type="transmembrane region" description="Helical" evidence="8">
    <location>
        <begin position="186"/>
        <end position="202"/>
    </location>
</feature>
<dbReference type="EMBL" id="JADEWN010000003">
    <property type="protein sequence ID" value="MBE9189132.1"/>
    <property type="molecule type" value="Genomic_DNA"/>
</dbReference>
<keyword evidence="4" id="KW-0808">Transferase</keyword>
<evidence type="ECO:0000256" key="2">
    <source>
        <dbReference type="ARBA" id="ARBA00022475"/>
    </source>
</evidence>
<keyword evidence="2" id="KW-1003">Cell membrane</keyword>
<feature type="transmembrane region" description="Helical" evidence="8">
    <location>
        <begin position="371"/>
        <end position="389"/>
    </location>
</feature>
<proteinExistence type="predicted"/>
<dbReference type="SUPFAM" id="SSF48452">
    <property type="entry name" value="TPR-like"/>
    <property type="match status" value="1"/>
</dbReference>
<dbReference type="Pfam" id="PF13231">
    <property type="entry name" value="PMT_2"/>
    <property type="match status" value="1"/>
</dbReference>
<evidence type="ECO:0000313" key="10">
    <source>
        <dbReference type="EMBL" id="MBE9189132.1"/>
    </source>
</evidence>
<dbReference type="Proteomes" id="UP000651156">
    <property type="component" value="Unassembled WGS sequence"/>
</dbReference>
<accession>A0ABR9ULH4</accession>
<keyword evidence="7 8" id="KW-0472">Membrane</keyword>
<keyword evidence="11" id="KW-1185">Reference proteome</keyword>
<evidence type="ECO:0000259" key="9">
    <source>
        <dbReference type="Pfam" id="PF13231"/>
    </source>
</evidence>
<dbReference type="InterPro" id="IPR038731">
    <property type="entry name" value="RgtA/B/C-like"/>
</dbReference>
<feature type="transmembrane region" description="Helical" evidence="8">
    <location>
        <begin position="318"/>
        <end position="336"/>
    </location>
</feature>
<gene>
    <name evidence="10" type="ORF">IQ230_01865</name>
</gene>
<evidence type="ECO:0000256" key="3">
    <source>
        <dbReference type="ARBA" id="ARBA00022676"/>
    </source>
</evidence>
<dbReference type="Gene3D" id="1.25.40.10">
    <property type="entry name" value="Tetratricopeptide repeat domain"/>
    <property type="match status" value="1"/>
</dbReference>